<dbReference type="HOGENOM" id="CLU_011501_0_0_1"/>
<dbReference type="eggNOG" id="KOG4640">
    <property type="taxonomic scope" value="Eukaryota"/>
</dbReference>
<dbReference type="STRING" id="1245745.A0A0A2V9I5"/>
<proteinExistence type="predicted"/>
<dbReference type="InterPro" id="IPR024789">
    <property type="entry name" value="APC4"/>
</dbReference>
<dbReference type="Pfam" id="PF12896">
    <property type="entry name" value="ANAPC4"/>
    <property type="match status" value="1"/>
</dbReference>
<evidence type="ECO:0000259" key="6">
    <source>
        <dbReference type="Pfam" id="PF12894"/>
    </source>
</evidence>
<dbReference type="InterPro" id="IPR015943">
    <property type="entry name" value="WD40/YVTN_repeat-like_dom_sf"/>
</dbReference>
<evidence type="ECO:0000256" key="2">
    <source>
        <dbReference type="ARBA" id="ARBA00022618"/>
    </source>
</evidence>
<dbReference type="GO" id="GO:0031145">
    <property type="term" value="P:anaphase-promoting complex-dependent catabolic process"/>
    <property type="evidence" value="ECO:0007669"/>
    <property type="project" value="InterPro"/>
</dbReference>
<keyword evidence="3" id="KW-0498">Mitosis</keyword>
<evidence type="ECO:0000313" key="8">
    <source>
        <dbReference type="EMBL" id="KGQ04556.1"/>
    </source>
</evidence>
<evidence type="ECO:0000256" key="4">
    <source>
        <dbReference type="ARBA" id="ARBA00022786"/>
    </source>
</evidence>
<reference evidence="8 9" key="1">
    <citation type="submission" date="2012-10" db="EMBL/GenBank/DDBJ databases">
        <title>Genome sequencing and analysis of entomopathogenic fungi Beauveria bassiana D1-5.</title>
        <authorList>
            <person name="Li Q."/>
            <person name="Wang L."/>
            <person name="Zhang Z."/>
            <person name="Wang Q."/>
            <person name="Ren J."/>
            <person name="Wang M."/>
            <person name="Xu W."/>
            <person name="Wang J."/>
            <person name="Lu Y."/>
            <person name="Du Q."/>
            <person name="Sun Z."/>
        </authorList>
    </citation>
    <scope>NUCLEOTIDE SEQUENCE [LARGE SCALE GENOMIC DNA]</scope>
    <source>
        <strain evidence="8 9">D1-5</strain>
    </source>
</reference>
<dbReference type="GO" id="GO:0005680">
    <property type="term" value="C:anaphase-promoting complex"/>
    <property type="evidence" value="ECO:0007669"/>
    <property type="project" value="InterPro"/>
</dbReference>
<evidence type="ECO:0000256" key="1">
    <source>
        <dbReference type="ARBA" id="ARBA00016067"/>
    </source>
</evidence>
<evidence type="ECO:0000256" key="3">
    <source>
        <dbReference type="ARBA" id="ARBA00022776"/>
    </source>
</evidence>
<gene>
    <name evidence="8" type="ORF">BBAD15_g10193</name>
</gene>
<organism evidence="8 9">
    <name type="scientific">Beauveria bassiana D1-5</name>
    <dbReference type="NCBI Taxonomy" id="1245745"/>
    <lineage>
        <taxon>Eukaryota</taxon>
        <taxon>Fungi</taxon>
        <taxon>Dikarya</taxon>
        <taxon>Ascomycota</taxon>
        <taxon>Pezizomycotina</taxon>
        <taxon>Sordariomycetes</taxon>
        <taxon>Hypocreomycetidae</taxon>
        <taxon>Hypocreales</taxon>
        <taxon>Cordycipitaceae</taxon>
        <taxon>Beauveria</taxon>
    </lineage>
</organism>
<dbReference type="PANTHER" id="PTHR13260">
    <property type="entry name" value="ANAPHASE PROMOTING COMPLEX SUBUNIT 4 APC4"/>
    <property type="match status" value="1"/>
</dbReference>
<evidence type="ECO:0000259" key="7">
    <source>
        <dbReference type="Pfam" id="PF12896"/>
    </source>
</evidence>
<name>A0A0A2V9I5_BEABA</name>
<sequence>MAGDASLRLLSEAEFGFKAPNGFPVSCPTLDLSTTWDGEEKTLFIYRPSNQAVSKIHQIGSPGSKTPDALVATWKPDGQFLAVGWSDGAVRIMGLENNKAVHQMQLCNDDAAKITHIAWATSNITKRLGKKVSGSGEQLLDELDFGHGSGILDLPQELTFLEVDTALPKISPLPTASAGSGDDATVFTLRTGIEFLFQTPKRSVYDQVNVMVVGTSDGQLHLSIYDSFVIGIFPPPSLGALLAPRLVYHAACPTVSTQALFMADDTTNPAELHIVPMDLPFISSSPINLSLLASKLTTLQTLLRYLKQTQLHMLTEWKNARELPTRFLRSIQSDLAESQSGPKNVVAALYHTAVMGHAHEPLREWLVDSLAERGHKRWDKAVTSGLEGLRNLVHENLLPGLERCSIILSRLRGFAQFYDTRDDIGFSTMQISRVLDIVSCLSLVGHKVLLHTMDELEHFAAFSGWLRFQIDRLASPSAAATADELTEKEATMDTSRVLTYIERYLTGSPLDAFFDAVASEDYEADWAHAEDGPESLLHVLDGQLKKAEAGQSAMKALPHVDFLVDYATTWTGRIFKDIADAKKRSVRFGVPMRLRIGGSIHRLDAKMAEAPGNAGGIVYTALASKEAANKGKRNDFITLAELSIVNGISSNKSLSWRCIDLGESTLIDLRFLDATTIVLLCTGADPSHPGIFTVPVQADAALYEPYAEDASPVSIAGMPLDAAGCTAYRLPATCTMRPVRMEVHSGHAVRGQVPARICLLASNRTTWRTFTLDKENIAT</sequence>
<dbReference type="Pfam" id="PF12894">
    <property type="entry name" value="ANAPC4_WD40"/>
    <property type="match status" value="1"/>
</dbReference>
<keyword evidence="5" id="KW-0131">Cell cycle</keyword>
<dbReference type="EMBL" id="ANFO01001050">
    <property type="protein sequence ID" value="KGQ04556.1"/>
    <property type="molecule type" value="Genomic_DNA"/>
</dbReference>
<keyword evidence="4" id="KW-0833">Ubl conjugation pathway</keyword>
<dbReference type="AlphaFoldDB" id="A0A0A2V9I5"/>
<dbReference type="SUPFAM" id="SSF117289">
    <property type="entry name" value="Nucleoporin domain"/>
    <property type="match status" value="1"/>
</dbReference>
<dbReference type="Proteomes" id="UP000030106">
    <property type="component" value="Unassembled WGS sequence"/>
</dbReference>
<evidence type="ECO:0000256" key="5">
    <source>
        <dbReference type="ARBA" id="ARBA00023306"/>
    </source>
</evidence>
<comment type="caution">
    <text evidence="8">The sequence shown here is derived from an EMBL/GenBank/DDBJ whole genome shotgun (WGS) entry which is preliminary data.</text>
</comment>
<accession>A0A0A2V9I5</accession>
<keyword evidence="2" id="KW-0132">Cell division</keyword>
<dbReference type="PANTHER" id="PTHR13260:SF0">
    <property type="entry name" value="ANAPHASE-PROMOTING COMPLEX SUBUNIT 4"/>
    <property type="match status" value="1"/>
</dbReference>
<dbReference type="Gene3D" id="2.130.10.10">
    <property type="entry name" value="YVTN repeat-like/Quinoprotein amine dehydrogenase"/>
    <property type="match status" value="1"/>
</dbReference>
<dbReference type="GO" id="GO:0051301">
    <property type="term" value="P:cell division"/>
    <property type="evidence" value="ECO:0007669"/>
    <property type="project" value="UniProtKB-KW"/>
</dbReference>
<dbReference type="InterPro" id="IPR024977">
    <property type="entry name" value="Apc4-like_WD40_dom"/>
</dbReference>
<evidence type="ECO:0000313" key="9">
    <source>
        <dbReference type="Proteomes" id="UP000030106"/>
    </source>
</evidence>
<protein>
    <recommendedName>
        <fullName evidence="1">Anaphase-promoting complex subunit 4</fullName>
    </recommendedName>
</protein>
<feature type="domain" description="Anaphase-promoting complex subunit 4 long" evidence="7">
    <location>
        <begin position="273"/>
        <end position="475"/>
    </location>
</feature>
<dbReference type="GO" id="GO:0070979">
    <property type="term" value="P:protein K11-linked ubiquitination"/>
    <property type="evidence" value="ECO:0007669"/>
    <property type="project" value="TreeGrafter"/>
</dbReference>
<dbReference type="InterPro" id="IPR024790">
    <property type="entry name" value="APC4_long_dom"/>
</dbReference>
<dbReference type="OrthoDB" id="2110451at2759"/>
<feature type="domain" description="Anaphase-promoting complex subunit 4-like WD40" evidence="6">
    <location>
        <begin position="27"/>
        <end position="120"/>
    </location>
</feature>
<dbReference type="GO" id="GO:0034399">
    <property type="term" value="C:nuclear periphery"/>
    <property type="evidence" value="ECO:0007669"/>
    <property type="project" value="TreeGrafter"/>
</dbReference>